<organism evidence="5">
    <name type="scientific">Aureococcus anophagefferens</name>
    <name type="common">Harmful bloom alga</name>
    <dbReference type="NCBI Taxonomy" id="44056"/>
    <lineage>
        <taxon>Eukaryota</taxon>
        <taxon>Sar</taxon>
        <taxon>Stramenopiles</taxon>
        <taxon>Ochrophyta</taxon>
        <taxon>Pelagophyceae</taxon>
        <taxon>Pelagomonadales</taxon>
        <taxon>Pelagomonadaceae</taxon>
        <taxon>Aureococcus</taxon>
    </lineage>
</organism>
<dbReference type="Pfam" id="PF00023">
    <property type="entry name" value="Ank"/>
    <property type="match status" value="1"/>
</dbReference>
<dbReference type="PROSITE" id="PS50297">
    <property type="entry name" value="ANK_REP_REGION"/>
    <property type="match status" value="4"/>
</dbReference>
<dbReference type="Proteomes" id="UP000002729">
    <property type="component" value="Unassembled WGS sequence"/>
</dbReference>
<accession>F0YQJ5</accession>
<dbReference type="InterPro" id="IPR036770">
    <property type="entry name" value="Ankyrin_rpt-contain_sf"/>
</dbReference>
<feature type="non-terminal residue" evidence="4">
    <location>
        <position position="161"/>
    </location>
</feature>
<feature type="repeat" description="ANK" evidence="3">
    <location>
        <begin position="24"/>
        <end position="56"/>
    </location>
</feature>
<reference evidence="4 5" key="1">
    <citation type="journal article" date="2011" name="Proc. Natl. Acad. Sci. U.S.A.">
        <title>Niche of harmful alga Aureococcus anophagefferens revealed through ecogenomics.</title>
        <authorList>
            <person name="Gobler C.J."/>
            <person name="Berry D.L."/>
            <person name="Dyhrman S.T."/>
            <person name="Wilhelm S.W."/>
            <person name="Salamov A."/>
            <person name="Lobanov A.V."/>
            <person name="Zhang Y."/>
            <person name="Collier J.L."/>
            <person name="Wurch L.L."/>
            <person name="Kustka A.B."/>
            <person name="Dill B.D."/>
            <person name="Shah M."/>
            <person name="VerBerkmoes N.C."/>
            <person name="Kuo A."/>
            <person name="Terry A."/>
            <person name="Pangilinan J."/>
            <person name="Lindquist E.A."/>
            <person name="Lucas S."/>
            <person name="Paulsen I.T."/>
            <person name="Hattenrath-Lehmann T.K."/>
            <person name="Talmage S.C."/>
            <person name="Walker E.A."/>
            <person name="Koch F."/>
            <person name="Burson A.M."/>
            <person name="Marcoval M.A."/>
            <person name="Tang Y.Z."/>
            <person name="Lecleir G.R."/>
            <person name="Coyne K.J."/>
            <person name="Berg G.M."/>
            <person name="Bertrand E.M."/>
            <person name="Saito M.A."/>
            <person name="Gladyshev V.N."/>
            <person name="Grigoriev I.V."/>
        </authorList>
    </citation>
    <scope>NUCLEOTIDE SEQUENCE [LARGE SCALE GENOMIC DNA]</scope>
    <source>
        <strain evidence="5">CCMP 1984</strain>
    </source>
</reference>
<evidence type="ECO:0000313" key="4">
    <source>
        <dbReference type="EMBL" id="EGB02614.1"/>
    </source>
</evidence>
<evidence type="ECO:0000256" key="3">
    <source>
        <dbReference type="PROSITE-ProRule" id="PRU00023"/>
    </source>
</evidence>
<dbReference type="RefSeq" id="XP_009042687.1">
    <property type="nucleotide sequence ID" value="XM_009044439.1"/>
</dbReference>
<feature type="repeat" description="ANK" evidence="3">
    <location>
        <begin position="97"/>
        <end position="129"/>
    </location>
</feature>
<dbReference type="SUPFAM" id="SSF48403">
    <property type="entry name" value="Ankyrin repeat"/>
    <property type="match status" value="1"/>
</dbReference>
<dbReference type="Pfam" id="PF12796">
    <property type="entry name" value="Ank_2"/>
    <property type="match status" value="1"/>
</dbReference>
<dbReference type="PRINTS" id="PR01415">
    <property type="entry name" value="ANKYRIN"/>
</dbReference>
<evidence type="ECO:0000256" key="1">
    <source>
        <dbReference type="ARBA" id="ARBA00022737"/>
    </source>
</evidence>
<evidence type="ECO:0000313" key="5">
    <source>
        <dbReference type="Proteomes" id="UP000002729"/>
    </source>
</evidence>
<proteinExistence type="predicted"/>
<dbReference type="InterPro" id="IPR002110">
    <property type="entry name" value="Ankyrin_rpt"/>
</dbReference>
<feature type="repeat" description="ANK" evidence="3">
    <location>
        <begin position="63"/>
        <end position="95"/>
    </location>
</feature>
<dbReference type="OrthoDB" id="90295at2759"/>
<dbReference type="PROSITE" id="PS50088">
    <property type="entry name" value="ANK_REPEAT"/>
    <property type="match status" value="4"/>
</dbReference>
<dbReference type="eggNOG" id="KOG4177">
    <property type="taxonomic scope" value="Eukaryota"/>
</dbReference>
<protein>
    <submittedName>
        <fullName evidence="4">Uncharacterized protein</fullName>
    </submittedName>
</protein>
<dbReference type="InParanoid" id="F0YQJ5"/>
<feature type="repeat" description="ANK" evidence="3">
    <location>
        <begin position="132"/>
        <end position="161"/>
    </location>
</feature>
<dbReference type="PANTHER" id="PTHR24171">
    <property type="entry name" value="ANKYRIN REPEAT DOMAIN-CONTAINING PROTEIN 39-RELATED"/>
    <property type="match status" value="1"/>
</dbReference>
<dbReference type="KEGG" id="aaf:AURANDRAFT_35077"/>
<dbReference type="AlphaFoldDB" id="F0YQJ5"/>
<evidence type="ECO:0000256" key="2">
    <source>
        <dbReference type="ARBA" id="ARBA00023043"/>
    </source>
</evidence>
<name>F0YQJ5_AURAN</name>
<dbReference type="OMA" id="RYNCNIN"/>
<keyword evidence="5" id="KW-1185">Reference proteome</keyword>
<dbReference type="Gene3D" id="1.25.40.20">
    <property type="entry name" value="Ankyrin repeat-containing domain"/>
    <property type="match status" value="3"/>
</dbReference>
<keyword evidence="2 3" id="KW-0040">ANK repeat</keyword>
<gene>
    <name evidence="4" type="ORF">AURANDRAFT_35077</name>
</gene>
<dbReference type="SMART" id="SM00248">
    <property type="entry name" value="ANK"/>
    <property type="match status" value="4"/>
</dbReference>
<sequence>MLRHWRQEVDLALSEGRIETNLGFGQTPLDIACLSGYDYGVRKLLDAGANIHKRTHQGETFLQWQSPLHVAAALGHAKIVSMLINEGADVDASDGGMSPTPLFYAAGAGHVAVVKTLLAHGALLTWEDPLQDGATALHVAAALGHAKIVSMLLNEGADVDA</sequence>
<dbReference type="EMBL" id="GL833407">
    <property type="protein sequence ID" value="EGB02614.1"/>
    <property type="molecule type" value="Genomic_DNA"/>
</dbReference>
<keyword evidence="1" id="KW-0677">Repeat</keyword>
<dbReference type="GeneID" id="20221544"/>